<dbReference type="EMBL" id="BAAAFZ010000003">
    <property type="protein sequence ID" value="GAA0567297.1"/>
    <property type="molecule type" value="Genomic_DNA"/>
</dbReference>
<sequence>MVVGTGQRRAAEPGPRGAPAVVAHTPGQARAALGLAEPARGVLLLSAPAAAGNIGAAWFLALVAQAAEGLDAAAPGERPPPPHWAALDCGNAPGFALAALRAGVRLLVLDPAVPAFPAVAAAAAEIGGEVWPERPPALDLGRLDLRRADGQGRRRLAEWLTGGAVTGPAALG</sequence>
<reference evidence="2 3" key="1">
    <citation type="journal article" date="2019" name="Int. J. Syst. Evol. Microbiol.">
        <title>The Global Catalogue of Microorganisms (GCM) 10K type strain sequencing project: providing services to taxonomists for standard genome sequencing and annotation.</title>
        <authorList>
            <consortium name="The Broad Institute Genomics Platform"/>
            <consortium name="The Broad Institute Genome Sequencing Center for Infectious Disease"/>
            <person name="Wu L."/>
            <person name="Ma J."/>
        </authorList>
    </citation>
    <scope>NUCLEOTIDE SEQUENCE [LARGE SCALE GENOMIC DNA]</scope>
    <source>
        <strain evidence="2 3">JCM 9933</strain>
    </source>
</reference>
<gene>
    <name evidence="2" type="ORF">GCM10009416_01640</name>
</gene>
<evidence type="ECO:0000313" key="2">
    <source>
        <dbReference type="EMBL" id="GAA0567297.1"/>
    </source>
</evidence>
<comment type="caution">
    <text evidence="2">The sequence shown here is derived from an EMBL/GenBank/DDBJ whole genome shotgun (WGS) entry which is preliminary data.</text>
</comment>
<dbReference type="Proteomes" id="UP001501588">
    <property type="component" value="Unassembled WGS sequence"/>
</dbReference>
<accession>A0ABN1EIH9</accession>
<protein>
    <submittedName>
        <fullName evidence="2">Uncharacterized protein</fullName>
    </submittedName>
</protein>
<name>A0ABN1EIH9_9PROT</name>
<keyword evidence="3" id="KW-1185">Reference proteome</keyword>
<evidence type="ECO:0000313" key="3">
    <source>
        <dbReference type="Proteomes" id="UP001501588"/>
    </source>
</evidence>
<dbReference type="RefSeq" id="WP_343893228.1">
    <property type="nucleotide sequence ID" value="NZ_BAAAFZ010000003.1"/>
</dbReference>
<proteinExistence type="predicted"/>
<organism evidence="2 3">
    <name type="scientific">Craurococcus roseus</name>
    <dbReference type="NCBI Taxonomy" id="77585"/>
    <lineage>
        <taxon>Bacteria</taxon>
        <taxon>Pseudomonadati</taxon>
        <taxon>Pseudomonadota</taxon>
        <taxon>Alphaproteobacteria</taxon>
        <taxon>Acetobacterales</taxon>
        <taxon>Acetobacteraceae</taxon>
        <taxon>Craurococcus</taxon>
    </lineage>
</organism>
<feature type="region of interest" description="Disordered" evidence="1">
    <location>
        <begin position="1"/>
        <end position="20"/>
    </location>
</feature>
<evidence type="ECO:0000256" key="1">
    <source>
        <dbReference type="SAM" id="MobiDB-lite"/>
    </source>
</evidence>